<dbReference type="AlphaFoldDB" id="A0A0A8ZUH7"/>
<accession>A0A0A8ZUH7</accession>
<dbReference type="EMBL" id="GBRH01254856">
    <property type="protein sequence ID" value="JAD43039.1"/>
    <property type="molecule type" value="Transcribed_RNA"/>
</dbReference>
<name>A0A0A8ZUH7_ARUDO</name>
<reference evidence="1" key="1">
    <citation type="submission" date="2014-09" db="EMBL/GenBank/DDBJ databases">
        <authorList>
            <person name="Magalhaes I.L.F."/>
            <person name="Oliveira U."/>
            <person name="Santos F.R."/>
            <person name="Vidigal T.H.D.A."/>
            <person name="Brescovit A.D."/>
            <person name="Santos A.J."/>
        </authorList>
    </citation>
    <scope>NUCLEOTIDE SEQUENCE</scope>
    <source>
        <tissue evidence="1">Shoot tissue taken approximately 20 cm above the soil surface</tissue>
    </source>
</reference>
<reference evidence="1" key="2">
    <citation type="journal article" date="2015" name="Data Brief">
        <title>Shoot transcriptome of the giant reed, Arundo donax.</title>
        <authorList>
            <person name="Barrero R.A."/>
            <person name="Guerrero F.D."/>
            <person name="Moolhuijzen P."/>
            <person name="Goolsby J.A."/>
            <person name="Tidwell J."/>
            <person name="Bellgard S.E."/>
            <person name="Bellgard M.I."/>
        </authorList>
    </citation>
    <scope>NUCLEOTIDE SEQUENCE</scope>
    <source>
        <tissue evidence="1">Shoot tissue taken approximately 20 cm above the soil surface</tissue>
    </source>
</reference>
<evidence type="ECO:0000313" key="1">
    <source>
        <dbReference type="EMBL" id="JAD43039.1"/>
    </source>
</evidence>
<organism evidence="1">
    <name type="scientific">Arundo donax</name>
    <name type="common">Giant reed</name>
    <name type="synonym">Donax arundinaceus</name>
    <dbReference type="NCBI Taxonomy" id="35708"/>
    <lineage>
        <taxon>Eukaryota</taxon>
        <taxon>Viridiplantae</taxon>
        <taxon>Streptophyta</taxon>
        <taxon>Embryophyta</taxon>
        <taxon>Tracheophyta</taxon>
        <taxon>Spermatophyta</taxon>
        <taxon>Magnoliopsida</taxon>
        <taxon>Liliopsida</taxon>
        <taxon>Poales</taxon>
        <taxon>Poaceae</taxon>
        <taxon>PACMAD clade</taxon>
        <taxon>Arundinoideae</taxon>
        <taxon>Arundineae</taxon>
        <taxon>Arundo</taxon>
    </lineage>
</organism>
<sequence length="93" mass="10043">MVRRDRGSLLPAEHALAVDDVHERVPALWDRLVQLGTRPHGEVHVHCGGPGVDRRPHAEGLAGDDPDLDAVLLGPADVLALQFLVPGLDHLVF</sequence>
<protein>
    <submittedName>
        <fullName evidence="1">Pirin-like protein</fullName>
    </submittedName>
</protein>
<proteinExistence type="predicted"/>